<feature type="domain" description="Nucleoporin Nup133/Nup155-like C-terminal" evidence="5">
    <location>
        <begin position="623"/>
        <end position="1294"/>
    </location>
</feature>
<dbReference type="GO" id="GO:0006606">
    <property type="term" value="P:protein import into nucleus"/>
    <property type="evidence" value="ECO:0007669"/>
    <property type="project" value="TreeGrafter"/>
</dbReference>
<dbReference type="OrthoDB" id="338970at2759"/>
<dbReference type="InterPro" id="IPR014908">
    <property type="entry name" value="Nucleoporin_Nup133/Nup155_N"/>
</dbReference>
<dbReference type="InterPro" id="IPR004870">
    <property type="entry name" value="Nucleoporin_Nup155"/>
</dbReference>
<sequence length="1335" mass="150394">MNTSSYIQRMDATQNQVQKMELASRNIDNSLLLDNNSPRLLDFMNLHPQSGSTASGFADHDYPTLSGGPHIINNMTQIKCINSVPLPSEIVDHFARVQCHCMMGLFSEINRAWLTVDSDIYVWTYEENTDLAYFDGISETIVCVGLVKPKVGVFHAFIKYLLILATSVDIVVLGVTFTENPGDNSDEIQLIPDPVFTLPTDGSTVTIINSTEDGRIFYGTKEGNLFEITYQAESGWFGKRCKKINLSTSTLSFLVPSFLNAALSDVDGIIQISIDDSRHVLYILTEKGSIEVCDLGEKGNSFSRVSKMSQGTLVNQAMNTVKTLDSQNFRPIVSISAIEASESANLNLVAVSQTGVRFYLTVVSLSNQQPNQRPYTLTLAHVRLPPGYSANITVRPRSVHVSHYRDRNLVLISTVNEKDVLWCMSSDLFPFSQTLMEAYSAVNLDGPALAISEVRNINPLQIHDLHEAPPLVVRQHAEPPKKYVVLTSHSVQIFIKLRPVDLLKQILKDSHGQDTGALKAFFTIQKEDQACATSLILASLENEDNMEVAEYATRAFFLFGGEPKLAHGNIYSGQSVFAPPIISTPAPHQYQQQQFQSQQYHSFSQTMSPTGSAYDLSSPFIFSPKHNGLYLYLSRILRPIWNRRTVDKLCLDGKTITTNSTVSSEDCIFILNNLSALHNFLMRNTQLSTLNTSQSQNPNTFNNTSLNMTRLNHTIQDAQLEERMSLNALKIFVCHCCQILGLWRILCEHQFHSLIATLPENEQHILQNTTFKDLFLYRHDICSLLITTLVNSYLGDNASVDSISNKLREVCPQLYKTEDAAFSKAVEILKMTRTIQNSDEKEEMIHSALQICKSIGPSINITDICREFTNLKAYKAITELCAHFGKKIDPNKIAESYYNSEDNSGDQEGYNYYQRRLEIYRHILNMLDTLYNEQSQTQSLSPNSDRACSTNQSILLDGVEQSQIGYVVKQVISDILETPDEIMHIALYDWLIFKNMTGDLINIQNTSLETYLKRTSVQNPNNVEAMDLLWKYYESCDNHAAAAKILNNLASRSGINVPLKERLSYLARAIMCMRSDKIGYAPYLGVFLRDLEDKMEVAKVQEQILNAITNLQGQIPNSQDAINALNSGLYEISQLYENFAEPFKLLECQLAIIECAGYTDQVLVESIWQQILTDELKKTFGTGTDKVCQLLNKVKQLAKQYAQSTNCFPLSYIVYELEIVNAKLKGDKQLVPTALESMNIPFESLINVYNSLNTISVNDHFWQLEENEFHLSEATSALINCFLSNHESYNSIEKRRITSLCQDTVVALLSNLYSKPNTETLVNKLRNIQARLSRI</sequence>
<keyword evidence="3" id="KW-0813">Transport</keyword>
<dbReference type="GO" id="GO:0006405">
    <property type="term" value="P:RNA export from nucleus"/>
    <property type="evidence" value="ECO:0007669"/>
    <property type="project" value="TreeGrafter"/>
</dbReference>
<dbReference type="GO" id="GO:0017056">
    <property type="term" value="F:structural constituent of nuclear pore"/>
    <property type="evidence" value="ECO:0007669"/>
    <property type="project" value="InterPro"/>
</dbReference>
<evidence type="ECO:0000256" key="4">
    <source>
        <dbReference type="ARBA" id="ARBA00023242"/>
    </source>
</evidence>
<evidence type="ECO:0000313" key="7">
    <source>
        <dbReference type="EMBL" id="CAH1104762.1"/>
    </source>
</evidence>
<dbReference type="Gene3D" id="1.25.40.440">
    <property type="entry name" value="Nucleoporin, helical domain, central subdomain"/>
    <property type="match status" value="1"/>
</dbReference>
<evidence type="ECO:0000256" key="3">
    <source>
        <dbReference type="ARBA" id="ARBA00022448"/>
    </source>
</evidence>
<comment type="similarity">
    <text evidence="2">Belongs to the non-repetitive/WGA-negative nucleoporin family.</text>
</comment>
<name>A0A9P0CU75_9CUCU</name>
<proteinExistence type="inferred from homology"/>
<dbReference type="Gene3D" id="1.25.40.450">
    <property type="entry name" value="Nucleoporin, helical domain, N-terminal subdomain"/>
    <property type="match status" value="1"/>
</dbReference>
<dbReference type="InterPro" id="IPR042537">
    <property type="entry name" value="Nucleoporin_Nup155_C_2"/>
</dbReference>
<keyword evidence="8" id="KW-1185">Reference proteome</keyword>
<accession>A0A9P0CU75</accession>
<dbReference type="GO" id="GO:0044611">
    <property type="term" value="C:nuclear pore inner ring"/>
    <property type="evidence" value="ECO:0007669"/>
    <property type="project" value="TreeGrafter"/>
</dbReference>
<dbReference type="GO" id="GO:0000972">
    <property type="term" value="P:transcription-dependent tethering of RNA polymerase II gene DNA at nuclear periphery"/>
    <property type="evidence" value="ECO:0007669"/>
    <property type="project" value="TreeGrafter"/>
</dbReference>
<dbReference type="EMBL" id="OV651830">
    <property type="protein sequence ID" value="CAH1104762.1"/>
    <property type="molecule type" value="Genomic_DNA"/>
</dbReference>
<keyword evidence="4" id="KW-0539">Nucleus</keyword>
<evidence type="ECO:0000259" key="6">
    <source>
        <dbReference type="Pfam" id="PF08801"/>
    </source>
</evidence>
<evidence type="ECO:0008006" key="9">
    <source>
        <dbReference type="Google" id="ProtNLM"/>
    </source>
</evidence>
<dbReference type="Proteomes" id="UP001153636">
    <property type="component" value="Chromosome 18"/>
</dbReference>
<dbReference type="InterPro" id="IPR042533">
    <property type="entry name" value="Nucleoporin_Nup155_C_1"/>
</dbReference>
<dbReference type="Pfam" id="PF08801">
    <property type="entry name" value="Nucleoporin_N"/>
    <property type="match status" value="1"/>
</dbReference>
<feature type="domain" description="Nucleoporin Nup133/Nup155-like N-terminal" evidence="6">
    <location>
        <begin position="76"/>
        <end position="491"/>
    </location>
</feature>
<dbReference type="InterPro" id="IPR042538">
    <property type="entry name" value="Nucleoporin_Nup155_C_3"/>
</dbReference>
<gene>
    <name evidence="7" type="ORF">PSYICH_LOCUS5869</name>
</gene>
<evidence type="ECO:0000256" key="1">
    <source>
        <dbReference type="ARBA" id="ARBA00004123"/>
    </source>
</evidence>
<protein>
    <recommendedName>
        <fullName evidence="9">Nuclear pore complex protein Nup155</fullName>
    </recommendedName>
</protein>
<dbReference type="Gene3D" id="1.20.58.1780">
    <property type="match status" value="1"/>
</dbReference>
<dbReference type="PANTHER" id="PTHR10350:SF6">
    <property type="entry name" value="NUCLEAR PORE COMPLEX PROTEIN NUP155"/>
    <property type="match status" value="1"/>
</dbReference>
<dbReference type="Gene3D" id="1.20.120.1880">
    <property type="entry name" value="Nucleoporin, helical C-terminal domain"/>
    <property type="match status" value="1"/>
</dbReference>
<evidence type="ECO:0000259" key="5">
    <source>
        <dbReference type="Pfam" id="PF03177"/>
    </source>
</evidence>
<evidence type="ECO:0000313" key="8">
    <source>
        <dbReference type="Proteomes" id="UP001153636"/>
    </source>
</evidence>
<dbReference type="GO" id="GO:0036228">
    <property type="term" value="P:protein localization to nuclear inner membrane"/>
    <property type="evidence" value="ECO:0007669"/>
    <property type="project" value="TreeGrafter"/>
</dbReference>
<comment type="subcellular location">
    <subcellularLocation>
        <location evidence="1">Nucleus</location>
    </subcellularLocation>
</comment>
<dbReference type="FunFam" id="1.25.40.440:FF:000001">
    <property type="entry name" value="Nuclear pore complex subunit"/>
    <property type="match status" value="1"/>
</dbReference>
<dbReference type="PANTHER" id="PTHR10350">
    <property type="entry name" value="NUCLEAR PORE COMPLEX PROTEIN NUP155"/>
    <property type="match status" value="1"/>
</dbReference>
<dbReference type="Pfam" id="PF03177">
    <property type="entry name" value="Nucleoporin_C"/>
    <property type="match status" value="1"/>
</dbReference>
<evidence type="ECO:0000256" key="2">
    <source>
        <dbReference type="ARBA" id="ARBA00007373"/>
    </source>
</evidence>
<reference evidence="7" key="1">
    <citation type="submission" date="2022-01" db="EMBL/GenBank/DDBJ databases">
        <authorList>
            <person name="King R."/>
        </authorList>
    </citation>
    <scope>NUCLEOTIDE SEQUENCE</scope>
</reference>
<dbReference type="InterPro" id="IPR007187">
    <property type="entry name" value="Nucleoporin_Nup133/Nup155_C"/>
</dbReference>
<organism evidence="7 8">
    <name type="scientific">Psylliodes chrysocephalus</name>
    <dbReference type="NCBI Taxonomy" id="3402493"/>
    <lineage>
        <taxon>Eukaryota</taxon>
        <taxon>Metazoa</taxon>
        <taxon>Ecdysozoa</taxon>
        <taxon>Arthropoda</taxon>
        <taxon>Hexapoda</taxon>
        <taxon>Insecta</taxon>
        <taxon>Pterygota</taxon>
        <taxon>Neoptera</taxon>
        <taxon>Endopterygota</taxon>
        <taxon>Coleoptera</taxon>
        <taxon>Polyphaga</taxon>
        <taxon>Cucujiformia</taxon>
        <taxon>Chrysomeloidea</taxon>
        <taxon>Chrysomelidae</taxon>
        <taxon>Galerucinae</taxon>
        <taxon>Alticini</taxon>
        <taxon>Psylliodes</taxon>
    </lineage>
</organism>